<reference evidence="1 2" key="1">
    <citation type="submission" date="2023-11" db="EMBL/GenBank/DDBJ databases">
        <title>Halocaridina rubra genome assembly.</title>
        <authorList>
            <person name="Smith C."/>
        </authorList>
    </citation>
    <scope>NUCLEOTIDE SEQUENCE [LARGE SCALE GENOMIC DNA]</scope>
    <source>
        <strain evidence="1">EP-1</strain>
        <tissue evidence="1">Whole</tissue>
    </source>
</reference>
<protein>
    <submittedName>
        <fullName evidence="1">Uncharacterized protein</fullName>
    </submittedName>
</protein>
<dbReference type="AlphaFoldDB" id="A0AAN9A8P8"/>
<name>A0AAN9A8P8_HALRR</name>
<comment type="caution">
    <text evidence="1">The sequence shown here is derived from an EMBL/GenBank/DDBJ whole genome shotgun (WGS) entry which is preliminary data.</text>
</comment>
<evidence type="ECO:0000313" key="2">
    <source>
        <dbReference type="Proteomes" id="UP001381693"/>
    </source>
</evidence>
<keyword evidence="2" id="KW-1185">Reference proteome</keyword>
<proteinExistence type="predicted"/>
<gene>
    <name evidence="1" type="ORF">SK128_022170</name>
</gene>
<accession>A0AAN9A8P8</accession>
<dbReference type="Proteomes" id="UP001381693">
    <property type="component" value="Unassembled WGS sequence"/>
</dbReference>
<dbReference type="EMBL" id="JAXCGZ010007697">
    <property type="protein sequence ID" value="KAK7078713.1"/>
    <property type="molecule type" value="Genomic_DNA"/>
</dbReference>
<evidence type="ECO:0000313" key="1">
    <source>
        <dbReference type="EMBL" id="KAK7078713.1"/>
    </source>
</evidence>
<sequence length="111" mass="12186">MVAASTMSSQPLLAVSISLSNNGLALIIMVVDDTGAQEAGAGLQLLPKRYAYRSAPHSHSHSHGGGSYLLMTPCSHTIFEIKELEVFVDIYVEIKKEKAEMLLDKVRWKSR</sequence>
<organism evidence="1 2">
    <name type="scientific">Halocaridina rubra</name>
    <name type="common">Hawaiian red shrimp</name>
    <dbReference type="NCBI Taxonomy" id="373956"/>
    <lineage>
        <taxon>Eukaryota</taxon>
        <taxon>Metazoa</taxon>
        <taxon>Ecdysozoa</taxon>
        <taxon>Arthropoda</taxon>
        <taxon>Crustacea</taxon>
        <taxon>Multicrustacea</taxon>
        <taxon>Malacostraca</taxon>
        <taxon>Eumalacostraca</taxon>
        <taxon>Eucarida</taxon>
        <taxon>Decapoda</taxon>
        <taxon>Pleocyemata</taxon>
        <taxon>Caridea</taxon>
        <taxon>Atyoidea</taxon>
        <taxon>Atyidae</taxon>
        <taxon>Halocaridina</taxon>
    </lineage>
</organism>